<evidence type="ECO:0000256" key="8">
    <source>
        <dbReference type="SAM" id="Phobius"/>
    </source>
</evidence>
<dbReference type="AlphaFoldDB" id="A0A0R2BK46"/>
<evidence type="ECO:0000256" key="1">
    <source>
        <dbReference type="ARBA" id="ARBA00004141"/>
    </source>
</evidence>
<dbReference type="Pfam" id="PF01545">
    <property type="entry name" value="Cation_efflux"/>
    <property type="match status" value="1"/>
</dbReference>
<keyword evidence="12" id="KW-1185">Reference proteome</keyword>
<dbReference type="InterPro" id="IPR050681">
    <property type="entry name" value="CDF/SLC30A"/>
</dbReference>
<dbReference type="Pfam" id="PF16916">
    <property type="entry name" value="ZT_dimer"/>
    <property type="match status" value="1"/>
</dbReference>
<dbReference type="RefSeq" id="WP_057756245.1">
    <property type="nucleotide sequence ID" value="NZ_AYYK01000008.1"/>
</dbReference>
<evidence type="ECO:0000259" key="10">
    <source>
        <dbReference type="Pfam" id="PF16916"/>
    </source>
</evidence>
<protein>
    <submittedName>
        <fullName evidence="11">Cation efflux protein</fullName>
    </submittedName>
</protein>
<dbReference type="NCBIfam" id="TIGR01297">
    <property type="entry name" value="CDF"/>
    <property type="match status" value="1"/>
</dbReference>
<dbReference type="PATRIC" id="fig|1423738.3.peg.51"/>
<dbReference type="GO" id="GO:0005886">
    <property type="term" value="C:plasma membrane"/>
    <property type="evidence" value="ECO:0007669"/>
    <property type="project" value="TreeGrafter"/>
</dbReference>
<dbReference type="Gene3D" id="1.20.1510.10">
    <property type="entry name" value="Cation efflux protein transmembrane domain"/>
    <property type="match status" value="1"/>
</dbReference>
<feature type="transmembrane region" description="Helical" evidence="8">
    <location>
        <begin position="21"/>
        <end position="45"/>
    </location>
</feature>
<dbReference type="GO" id="GO:0005385">
    <property type="term" value="F:zinc ion transmembrane transporter activity"/>
    <property type="evidence" value="ECO:0007669"/>
    <property type="project" value="TreeGrafter"/>
</dbReference>
<evidence type="ECO:0000259" key="9">
    <source>
        <dbReference type="Pfam" id="PF01545"/>
    </source>
</evidence>
<feature type="transmembrane region" description="Helical" evidence="8">
    <location>
        <begin position="51"/>
        <end position="67"/>
    </location>
</feature>
<keyword evidence="5 8" id="KW-1133">Transmembrane helix</keyword>
<keyword evidence="3" id="KW-0813">Transport</keyword>
<name>A0A0R2BK46_9LACO</name>
<feature type="transmembrane region" description="Helical" evidence="8">
    <location>
        <begin position="151"/>
        <end position="173"/>
    </location>
</feature>
<feature type="domain" description="Cation efflux protein transmembrane" evidence="9">
    <location>
        <begin position="19"/>
        <end position="204"/>
    </location>
</feature>
<dbReference type="OrthoDB" id="9809646at2"/>
<sequence>MAHQHQTTNASNKTQAFKIGVGLNLAFIIVEAIAGFSVSSLALLADAGHNLSDVLGLLISWLALWLSQKQPTKQRTYGYKSSSILAALANAVILLIAIGGIAVEAIQRFANPEPVSSWTVIIVAAVGIVINGLTAVLFAKDQKGDLNIRGAFLHMAADAGVSLGVVIAGFISLFTEWTWLDPAISLLIAIVILISTWDLLHKSINLALNAVPEGLDIDRIKKVILADETVSDVHDLHIWGMSTTEVAMTVHVVRTTLAYNNEFIAKMNNELSREFGICHLTIQTELGKCSPELTDDSI</sequence>
<comment type="caution">
    <text evidence="11">The sequence shown here is derived from an EMBL/GenBank/DDBJ whole genome shotgun (WGS) entry which is preliminary data.</text>
</comment>
<dbReference type="InterPro" id="IPR036837">
    <property type="entry name" value="Cation_efflux_CTD_sf"/>
</dbReference>
<feature type="domain" description="Cation efflux protein cytoplasmic" evidence="10">
    <location>
        <begin position="212"/>
        <end position="285"/>
    </location>
</feature>
<reference evidence="11 12" key="1">
    <citation type="journal article" date="2015" name="Genome Announc.">
        <title>Expanding the biotechnology potential of lactobacilli through comparative genomics of 213 strains and associated genera.</title>
        <authorList>
            <person name="Sun Z."/>
            <person name="Harris H.M."/>
            <person name="McCann A."/>
            <person name="Guo C."/>
            <person name="Argimon S."/>
            <person name="Zhang W."/>
            <person name="Yang X."/>
            <person name="Jeffery I.B."/>
            <person name="Cooney J.C."/>
            <person name="Kagawa T.F."/>
            <person name="Liu W."/>
            <person name="Song Y."/>
            <person name="Salvetti E."/>
            <person name="Wrobel A."/>
            <person name="Rasinkangas P."/>
            <person name="Parkhill J."/>
            <person name="Rea M.C."/>
            <person name="O'Sullivan O."/>
            <person name="Ritari J."/>
            <person name="Douillard F.P."/>
            <person name="Paul Ross R."/>
            <person name="Yang R."/>
            <person name="Briner A.E."/>
            <person name="Felis G.E."/>
            <person name="de Vos W.M."/>
            <person name="Barrangou R."/>
            <person name="Klaenhammer T.R."/>
            <person name="Caufield P.W."/>
            <person name="Cui Y."/>
            <person name="Zhang H."/>
            <person name="O'Toole P.W."/>
        </authorList>
    </citation>
    <scope>NUCLEOTIDE SEQUENCE [LARGE SCALE GENOMIC DNA]</scope>
    <source>
        <strain evidence="11 12">DSM 20335</strain>
    </source>
</reference>
<gene>
    <name evidence="11" type="ORF">FC84_GL000051</name>
</gene>
<keyword evidence="4 8" id="KW-0812">Transmembrane</keyword>
<evidence type="ECO:0000313" key="11">
    <source>
        <dbReference type="EMBL" id="KRM78898.1"/>
    </source>
</evidence>
<evidence type="ECO:0000256" key="2">
    <source>
        <dbReference type="ARBA" id="ARBA00008873"/>
    </source>
</evidence>
<dbReference type="InterPro" id="IPR058533">
    <property type="entry name" value="Cation_efflux_TM"/>
</dbReference>
<dbReference type="SUPFAM" id="SSF160240">
    <property type="entry name" value="Cation efflux protein cytoplasmic domain-like"/>
    <property type="match status" value="1"/>
</dbReference>
<evidence type="ECO:0000256" key="7">
    <source>
        <dbReference type="ARBA" id="ARBA00023136"/>
    </source>
</evidence>
<dbReference type="EMBL" id="AYYK01000008">
    <property type="protein sequence ID" value="KRM78898.1"/>
    <property type="molecule type" value="Genomic_DNA"/>
</dbReference>
<keyword evidence="6" id="KW-0406">Ion transport</keyword>
<dbReference type="InterPro" id="IPR027470">
    <property type="entry name" value="Cation_efflux_CTD"/>
</dbReference>
<evidence type="ECO:0000256" key="3">
    <source>
        <dbReference type="ARBA" id="ARBA00022448"/>
    </source>
</evidence>
<dbReference type="PANTHER" id="PTHR11562">
    <property type="entry name" value="CATION EFFLUX PROTEIN/ ZINC TRANSPORTER"/>
    <property type="match status" value="1"/>
</dbReference>
<feature type="transmembrane region" description="Helical" evidence="8">
    <location>
        <begin position="179"/>
        <end position="200"/>
    </location>
</feature>
<comment type="subcellular location">
    <subcellularLocation>
        <location evidence="1">Membrane</location>
        <topology evidence="1">Multi-pass membrane protein</topology>
    </subcellularLocation>
</comment>
<proteinExistence type="inferred from homology"/>
<dbReference type="SUPFAM" id="SSF161111">
    <property type="entry name" value="Cation efflux protein transmembrane domain-like"/>
    <property type="match status" value="1"/>
</dbReference>
<feature type="transmembrane region" description="Helical" evidence="8">
    <location>
        <begin position="118"/>
        <end position="139"/>
    </location>
</feature>
<comment type="similarity">
    <text evidence="2">Belongs to the cation diffusion facilitator (CDF) transporter (TC 2.A.4) family. SLC30A subfamily.</text>
</comment>
<evidence type="ECO:0000256" key="4">
    <source>
        <dbReference type="ARBA" id="ARBA00022692"/>
    </source>
</evidence>
<evidence type="ECO:0000313" key="12">
    <source>
        <dbReference type="Proteomes" id="UP000051813"/>
    </source>
</evidence>
<keyword evidence="7 8" id="KW-0472">Membrane</keyword>
<evidence type="ECO:0000256" key="5">
    <source>
        <dbReference type="ARBA" id="ARBA00022989"/>
    </source>
</evidence>
<evidence type="ECO:0000256" key="6">
    <source>
        <dbReference type="ARBA" id="ARBA00023065"/>
    </source>
</evidence>
<dbReference type="InterPro" id="IPR027469">
    <property type="entry name" value="Cation_efflux_TMD_sf"/>
</dbReference>
<accession>A0A0R2BK46</accession>
<dbReference type="STRING" id="1423738.FC84_GL000051"/>
<dbReference type="Proteomes" id="UP000051813">
    <property type="component" value="Unassembled WGS sequence"/>
</dbReference>
<dbReference type="InterPro" id="IPR002524">
    <property type="entry name" value="Cation_efflux"/>
</dbReference>
<dbReference type="PANTHER" id="PTHR11562:SF17">
    <property type="entry name" value="RE54080P-RELATED"/>
    <property type="match status" value="1"/>
</dbReference>
<feature type="transmembrane region" description="Helical" evidence="8">
    <location>
        <begin position="87"/>
        <end position="106"/>
    </location>
</feature>
<organism evidence="11 12">
    <name type="scientific">Lapidilactobacillus dextrinicus DSM 20335</name>
    <dbReference type="NCBI Taxonomy" id="1423738"/>
    <lineage>
        <taxon>Bacteria</taxon>
        <taxon>Bacillati</taxon>
        <taxon>Bacillota</taxon>
        <taxon>Bacilli</taxon>
        <taxon>Lactobacillales</taxon>
        <taxon>Lactobacillaceae</taxon>
        <taxon>Lapidilactobacillus</taxon>
    </lineage>
</organism>